<keyword evidence="2" id="KW-1185">Reference proteome</keyword>
<proteinExistence type="predicted"/>
<organism evidence="1 2">
    <name type="scientific">Lithocarpus litseifolius</name>
    <dbReference type="NCBI Taxonomy" id="425828"/>
    <lineage>
        <taxon>Eukaryota</taxon>
        <taxon>Viridiplantae</taxon>
        <taxon>Streptophyta</taxon>
        <taxon>Embryophyta</taxon>
        <taxon>Tracheophyta</taxon>
        <taxon>Spermatophyta</taxon>
        <taxon>Magnoliopsida</taxon>
        <taxon>eudicotyledons</taxon>
        <taxon>Gunneridae</taxon>
        <taxon>Pentapetalae</taxon>
        <taxon>rosids</taxon>
        <taxon>fabids</taxon>
        <taxon>Fagales</taxon>
        <taxon>Fagaceae</taxon>
        <taxon>Lithocarpus</taxon>
    </lineage>
</organism>
<protein>
    <recommendedName>
        <fullName evidence="3">RNase H type-1 domain-containing protein</fullName>
    </recommendedName>
</protein>
<evidence type="ECO:0008006" key="3">
    <source>
        <dbReference type="Google" id="ProtNLM"/>
    </source>
</evidence>
<evidence type="ECO:0000313" key="2">
    <source>
        <dbReference type="Proteomes" id="UP001459277"/>
    </source>
</evidence>
<accession>A0AAW2BL46</accession>
<gene>
    <name evidence="1" type="ORF">SO802_030566</name>
</gene>
<dbReference type="AlphaFoldDB" id="A0AAW2BL46"/>
<dbReference type="Proteomes" id="UP001459277">
    <property type="component" value="Unassembled WGS sequence"/>
</dbReference>
<evidence type="ECO:0000313" key="1">
    <source>
        <dbReference type="EMBL" id="KAK9985615.1"/>
    </source>
</evidence>
<comment type="caution">
    <text evidence="1">The sequence shown here is derived from an EMBL/GenBank/DDBJ whole genome shotgun (WGS) entry which is preliminary data.</text>
</comment>
<name>A0AAW2BL46_9ROSI</name>
<sequence>MEKFKIRINKVFIVDSNLELPNASCNEEEESINHLFLQRHFARAIWLGSNLGMRTSDLVSCSVKLLVESAIMDNTTSDANRMFLLQSMFTILWSIWNHRNLTLHQGKMPNPKEVILTAQSFICRYQESFSSDTQQNNPFKHQQVQNFTNQNWQIIIKVAAFKNRTKRSGFAYQALNQEGAIKFSGGDSCGKKKHYLALQEAVSEGVFKAKELGFNRVLILSTSKGFDQFSITLGNLIGWRRHYVLICSS</sequence>
<reference evidence="1 2" key="1">
    <citation type="submission" date="2024-01" db="EMBL/GenBank/DDBJ databases">
        <title>A telomere-to-telomere, gap-free genome of sweet tea (Lithocarpus litseifolius).</title>
        <authorList>
            <person name="Zhou J."/>
        </authorList>
    </citation>
    <scope>NUCLEOTIDE SEQUENCE [LARGE SCALE GENOMIC DNA]</scope>
    <source>
        <strain evidence="1">Zhou-2022a</strain>
        <tissue evidence="1">Leaf</tissue>
    </source>
</reference>
<dbReference type="EMBL" id="JAZDWU010000011">
    <property type="protein sequence ID" value="KAK9985615.1"/>
    <property type="molecule type" value="Genomic_DNA"/>
</dbReference>